<reference evidence="2" key="3">
    <citation type="submission" date="2023-05" db="EMBL/GenBank/DDBJ databases">
        <authorList>
            <person name="Smith C.H."/>
        </authorList>
    </citation>
    <scope>NUCLEOTIDE SEQUENCE</scope>
    <source>
        <strain evidence="2">CHS0354</strain>
        <tissue evidence="2">Mantle</tissue>
    </source>
</reference>
<reference evidence="2" key="1">
    <citation type="journal article" date="2021" name="Genome Biol. Evol.">
        <title>A High-Quality Reference Genome for a Parasitic Bivalve with Doubly Uniparental Inheritance (Bivalvia: Unionida).</title>
        <authorList>
            <person name="Smith C.H."/>
        </authorList>
    </citation>
    <scope>NUCLEOTIDE SEQUENCE</scope>
    <source>
        <strain evidence="2">CHS0354</strain>
    </source>
</reference>
<name>A0AAE0TB90_9BIVA</name>
<evidence type="ECO:0008006" key="4">
    <source>
        <dbReference type="Google" id="ProtNLM"/>
    </source>
</evidence>
<dbReference type="EMBL" id="JAEAOA010002008">
    <property type="protein sequence ID" value="KAK3607146.1"/>
    <property type="molecule type" value="Genomic_DNA"/>
</dbReference>
<evidence type="ECO:0000313" key="3">
    <source>
        <dbReference type="Proteomes" id="UP001195483"/>
    </source>
</evidence>
<dbReference type="AlphaFoldDB" id="A0AAE0TB90"/>
<comment type="caution">
    <text evidence="2">The sequence shown here is derived from an EMBL/GenBank/DDBJ whole genome shotgun (WGS) entry which is preliminary data.</text>
</comment>
<keyword evidence="3" id="KW-1185">Reference proteome</keyword>
<protein>
    <recommendedName>
        <fullName evidence="4">Secreted protein</fullName>
    </recommendedName>
</protein>
<evidence type="ECO:0000256" key="1">
    <source>
        <dbReference type="SAM" id="SignalP"/>
    </source>
</evidence>
<keyword evidence="1" id="KW-0732">Signal</keyword>
<sequence length="99" mass="11483">MKMIPPSISLYLFLALSNSVFFLTKNKQANFLKQSTCILKTKRPLFIFSKLMHTMKDMECQIHMKQKEINIPLSLYKLSVVCQVTKVILQPVVLKQHKG</sequence>
<feature type="chain" id="PRO_5041912473" description="Secreted protein" evidence="1">
    <location>
        <begin position="20"/>
        <end position="99"/>
    </location>
</feature>
<gene>
    <name evidence="2" type="ORF">CHS0354_034302</name>
</gene>
<organism evidence="2 3">
    <name type="scientific">Potamilus streckersoni</name>
    <dbReference type="NCBI Taxonomy" id="2493646"/>
    <lineage>
        <taxon>Eukaryota</taxon>
        <taxon>Metazoa</taxon>
        <taxon>Spiralia</taxon>
        <taxon>Lophotrochozoa</taxon>
        <taxon>Mollusca</taxon>
        <taxon>Bivalvia</taxon>
        <taxon>Autobranchia</taxon>
        <taxon>Heteroconchia</taxon>
        <taxon>Palaeoheterodonta</taxon>
        <taxon>Unionida</taxon>
        <taxon>Unionoidea</taxon>
        <taxon>Unionidae</taxon>
        <taxon>Ambleminae</taxon>
        <taxon>Lampsilini</taxon>
        <taxon>Potamilus</taxon>
    </lineage>
</organism>
<proteinExistence type="predicted"/>
<feature type="signal peptide" evidence="1">
    <location>
        <begin position="1"/>
        <end position="19"/>
    </location>
</feature>
<accession>A0AAE0TB90</accession>
<dbReference type="Proteomes" id="UP001195483">
    <property type="component" value="Unassembled WGS sequence"/>
</dbReference>
<reference evidence="2" key="2">
    <citation type="journal article" date="2021" name="Genome Biol. Evol.">
        <title>Developing a high-quality reference genome for a parasitic bivalve with doubly uniparental inheritance (Bivalvia: Unionida).</title>
        <authorList>
            <person name="Smith C.H."/>
        </authorList>
    </citation>
    <scope>NUCLEOTIDE SEQUENCE</scope>
    <source>
        <strain evidence="2">CHS0354</strain>
        <tissue evidence="2">Mantle</tissue>
    </source>
</reference>
<evidence type="ECO:0000313" key="2">
    <source>
        <dbReference type="EMBL" id="KAK3607146.1"/>
    </source>
</evidence>